<proteinExistence type="predicted"/>
<accession>A0A368QUE6</accession>
<dbReference type="AlphaFoldDB" id="A0A368QUE6"/>
<feature type="compositionally biased region" description="Basic and acidic residues" evidence="1">
    <location>
        <begin position="69"/>
        <end position="91"/>
    </location>
</feature>
<gene>
    <name evidence="2" type="ORF">SETIT_4G139100v2</name>
</gene>
<feature type="region of interest" description="Disordered" evidence="1">
    <location>
        <begin position="1"/>
        <end position="91"/>
    </location>
</feature>
<reference evidence="2" key="2">
    <citation type="submission" date="2015-07" db="EMBL/GenBank/DDBJ databases">
        <authorList>
            <person name="Noorani M."/>
        </authorList>
    </citation>
    <scope>NUCLEOTIDE SEQUENCE</scope>
    <source>
        <strain evidence="2">Yugu1</strain>
    </source>
</reference>
<evidence type="ECO:0000256" key="1">
    <source>
        <dbReference type="SAM" id="MobiDB-lite"/>
    </source>
</evidence>
<organism evidence="2">
    <name type="scientific">Setaria italica</name>
    <name type="common">Foxtail millet</name>
    <name type="synonym">Panicum italicum</name>
    <dbReference type="NCBI Taxonomy" id="4555"/>
    <lineage>
        <taxon>Eukaryota</taxon>
        <taxon>Viridiplantae</taxon>
        <taxon>Streptophyta</taxon>
        <taxon>Embryophyta</taxon>
        <taxon>Tracheophyta</taxon>
        <taxon>Spermatophyta</taxon>
        <taxon>Magnoliopsida</taxon>
        <taxon>Liliopsida</taxon>
        <taxon>Poales</taxon>
        <taxon>Poaceae</taxon>
        <taxon>PACMAD clade</taxon>
        <taxon>Panicoideae</taxon>
        <taxon>Panicodae</taxon>
        <taxon>Paniceae</taxon>
        <taxon>Cenchrinae</taxon>
        <taxon>Setaria</taxon>
    </lineage>
</organism>
<name>A0A368QUE6_SETIT</name>
<dbReference type="EMBL" id="CM003531">
    <property type="protein sequence ID" value="RCV21434.1"/>
    <property type="molecule type" value="Genomic_DNA"/>
</dbReference>
<reference evidence="2" key="1">
    <citation type="journal article" date="2012" name="Nat. Biotechnol.">
        <title>Reference genome sequence of the model plant Setaria.</title>
        <authorList>
            <person name="Bennetzen J.L."/>
            <person name="Schmutz J."/>
            <person name="Wang H."/>
            <person name="Percifield R."/>
            <person name="Hawkins J."/>
            <person name="Pontaroli A.C."/>
            <person name="Estep M."/>
            <person name="Feng L."/>
            <person name="Vaughn J.N."/>
            <person name="Grimwood J."/>
            <person name="Jenkins J."/>
            <person name="Barry K."/>
            <person name="Lindquist E."/>
            <person name="Hellsten U."/>
            <person name="Deshpande S."/>
            <person name="Wang X."/>
            <person name="Wu X."/>
            <person name="Mitros T."/>
            <person name="Triplett J."/>
            <person name="Yang X."/>
            <person name="Ye C.Y."/>
            <person name="Mauro-Herrera M."/>
            <person name="Wang L."/>
            <person name="Li P."/>
            <person name="Sharma M."/>
            <person name="Sharma R."/>
            <person name="Ronald P.C."/>
            <person name="Panaud O."/>
            <person name="Kellogg E.A."/>
            <person name="Brutnell T.P."/>
            <person name="Doust A.N."/>
            <person name="Tuskan G.A."/>
            <person name="Rokhsar D."/>
            <person name="Devos K.M."/>
        </authorList>
    </citation>
    <scope>NUCLEOTIDE SEQUENCE [LARGE SCALE GENOMIC DNA]</scope>
    <source>
        <strain evidence="2">Yugu1</strain>
    </source>
</reference>
<protein>
    <submittedName>
        <fullName evidence="2">Uncharacterized protein</fullName>
    </submittedName>
</protein>
<sequence>MQSTSIRKYIWYKKNNEYDSMKPPLKSPRESYAYAGYQRGRHHGHGGRRRSGGRPGDRRGRGRGRRRRGEVLRRRGGDEHGRGEEQHGGEA</sequence>
<feature type="compositionally biased region" description="Basic residues" evidence="1">
    <location>
        <begin position="39"/>
        <end position="52"/>
    </location>
</feature>
<evidence type="ECO:0000313" key="2">
    <source>
        <dbReference type="EMBL" id="RCV21434.1"/>
    </source>
</evidence>